<dbReference type="InParanoid" id="A0A6I9STN8"/>
<protein>
    <recommendedName>
        <fullName evidence="8">Glycosyltransferase</fullName>
        <ecNumber evidence="8">2.4.1.-</ecNumber>
    </recommendedName>
</protein>
<name>A0A6I9STN8_SESIN</name>
<accession>A0A6I9STN8</accession>
<sequence>METEVATARRPHVLVVPYPAQGHINPALEFAKYLASKGVRITFITTKAVTKSAKSSLCGLLTIVDVSDGSEDVKDPESIEGYFKRFKAVFSKNLARFIDEQRDAAQVIVYDSTMPWVLDIAHERGLRGASFFTQSCAVSAVFYHLKQETLRFPYEDSVVSLPSLPALGTKDLPSFLEFTDPKQTIPTVMADQFSNLEKVDWIFLNTFDKLENQVVEWMASRYPIKTVGPTFSLLQMDKKLSNSKNHTINLLEPACTEWLDSRETGSVVYVSFGSIASLGKKQMEEVAWGLMTSNCYFLWVVRPLEVDKLPDDFTSLASEKGLIVGWCKQPEVLAHRAIACFLTHCGWNSTLEALSCGVPLIAMPQWVDQQMNSKFIEDVWGVGVRVKRGEDGIVGREEIAMCIKEVTEEDRGMELKRNACMWKDLVNEAVEKGGTSANNIEDFVSKLMCISG</sequence>
<dbReference type="AlphaFoldDB" id="A0A6I9STN8"/>
<dbReference type="OrthoDB" id="5835829at2759"/>
<comment type="pathway">
    <text evidence="1">Pigment biosynthesis; anthocyanin biosynthesis.</text>
</comment>
<comment type="function">
    <text evidence="6">Catalyzes the glucosylation at the O-5 position of anthocyanidin 3-glucosides to form anthocyanidin 3,5-di-O-glucosides using UDP-glucose as sugar donor. Anthocyanidin 3,5-di-O-glucosides are molecules that are responsible for pigmentation. Also acts on anthocyanidin 3-O-(6-O-malonylglucoside). Much less active with hydroxycinnamoylglucose derivatives. No activity in the absence of the 3-O-glucoside group.</text>
</comment>
<evidence type="ECO:0000256" key="3">
    <source>
        <dbReference type="ARBA" id="ARBA00022679"/>
    </source>
</evidence>
<reference evidence="11" key="1">
    <citation type="submission" date="2025-08" db="UniProtKB">
        <authorList>
            <consortium name="RefSeq"/>
        </authorList>
    </citation>
    <scope>IDENTIFICATION</scope>
</reference>
<feature type="domain" description="Glycosyltransferase N-terminal" evidence="9">
    <location>
        <begin position="13"/>
        <end position="199"/>
    </location>
</feature>
<dbReference type="PANTHER" id="PTHR11926:SF1560">
    <property type="entry name" value="UDP-GLYCOSYLTRANSFERASE 74E1-RELATED"/>
    <property type="match status" value="1"/>
</dbReference>
<dbReference type="Pfam" id="PF00201">
    <property type="entry name" value="UDPGT"/>
    <property type="match status" value="1"/>
</dbReference>
<dbReference type="EC" id="2.4.1.-" evidence="8"/>
<dbReference type="Pfam" id="PF26168">
    <property type="entry name" value="Glyco_transf_N"/>
    <property type="match status" value="1"/>
</dbReference>
<evidence type="ECO:0000313" key="10">
    <source>
        <dbReference type="Proteomes" id="UP000504604"/>
    </source>
</evidence>
<keyword evidence="4" id="KW-0732">Signal</keyword>
<evidence type="ECO:0000256" key="7">
    <source>
        <dbReference type="RuleBase" id="RU003718"/>
    </source>
</evidence>
<comment type="similarity">
    <text evidence="2 7">Belongs to the UDP-glycosyltransferase family.</text>
</comment>
<keyword evidence="7" id="KW-0328">Glycosyltransferase</keyword>
<dbReference type="FunFam" id="3.40.50.2000:FF:000019">
    <property type="entry name" value="Glycosyltransferase"/>
    <property type="match status" value="1"/>
</dbReference>
<evidence type="ECO:0000256" key="8">
    <source>
        <dbReference type="RuleBase" id="RU362057"/>
    </source>
</evidence>
<dbReference type="Gene3D" id="3.40.50.2000">
    <property type="entry name" value="Glycogen Phosphorylase B"/>
    <property type="match status" value="2"/>
</dbReference>
<dbReference type="GO" id="GO:0080044">
    <property type="term" value="F:quercetin 7-O-glucosyltransferase activity"/>
    <property type="evidence" value="ECO:0007669"/>
    <property type="project" value="TreeGrafter"/>
</dbReference>
<evidence type="ECO:0000256" key="1">
    <source>
        <dbReference type="ARBA" id="ARBA00004935"/>
    </source>
</evidence>
<evidence type="ECO:0000256" key="2">
    <source>
        <dbReference type="ARBA" id="ARBA00009995"/>
    </source>
</evidence>
<evidence type="ECO:0000259" key="9">
    <source>
        <dbReference type="Pfam" id="PF26168"/>
    </source>
</evidence>
<dbReference type="InterPro" id="IPR058980">
    <property type="entry name" value="Glyco_transf_N"/>
</dbReference>
<evidence type="ECO:0000256" key="6">
    <source>
        <dbReference type="ARBA" id="ARBA00056922"/>
    </source>
</evidence>
<evidence type="ECO:0000256" key="4">
    <source>
        <dbReference type="ARBA" id="ARBA00022729"/>
    </source>
</evidence>
<dbReference type="InterPro" id="IPR035595">
    <property type="entry name" value="UDP_glycos_trans_CS"/>
</dbReference>
<dbReference type="GO" id="GO:0080043">
    <property type="term" value="F:quercetin 3-O-glucosyltransferase activity"/>
    <property type="evidence" value="ECO:0007669"/>
    <property type="project" value="TreeGrafter"/>
</dbReference>
<dbReference type="CDD" id="cd03784">
    <property type="entry name" value="GT1_Gtf-like"/>
    <property type="match status" value="1"/>
</dbReference>
<evidence type="ECO:0000256" key="5">
    <source>
        <dbReference type="ARBA" id="ARBA00050360"/>
    </source>
</evidence>
<dbReference type="GeneID" id="105158812"/>
<dbReference type="Gramene" id="SIN_1015885.t">
    <property type="protein sequence ID" value="SIN_1015885.t"/>
    <property type="gene ID" value="SIN_1015885"/>
</dbReference>
<dbReference type="RefSeq" id="XP_011073993.1">
    <property type="nucleotide sequence ID" value="XM_011075691.2"/>
</dbReference>
<keyword evidence="3 7" id="KW-0808">Transferase</keyword>
<keyword evidence="10" id="KW-1185">Reference proteome</keyword>
<dbReference type="Proteomes" id="UP000504604">
    <property type="component" value="Linkage group LG3"/>
</dbReference>
<comment type="catalytic activity">
    <reaction evidence="5">
        <text>an anthocyanidin 3-O-beta-D-glucoside + UDP-alpha-D-glucose = an anthocyanidin 3,5-di-O-beta-D-glucoside + UDP + 2 H(+)</text>
        <dbReference type="Rhea" id="RHEA:35423"/>
        <dbReference type="ChEBI" id="CHEBI:15378"/>
        <dbReference type="ChEBI" id="CHEBI:16307"/>
        <dbReference type="ChEBI" id="CHEBI:57503"/>
        <dbReference type="ChEBI" id="CHEBI:58223"/>
        <dbReference type="ChEBI" id="CHEBI:58885"/>
        <dbReference type="EC" id="2.4.1.298"/>
    </reaction>
</comment>
<dbReference type="PANTHER" id="PTHR11926">
    <property type="entry name" value="GLUCOSYL/GLUCURONOSYL TRANSFERASES"/>
    <property type="match status" value="1"/>
</dbReference>
<dbReference type="PROSITE" id="PS00375">
    <property type="entry name" value="UDPGT"/>
    <property type="match status" value="1"/>
</dbReference>
<dbReference type="GO" id="GO:0102816">
    <property type="term" value="F:UDP-D-glucose:delphinidin 3-O-glucosyl-5-O-caffeoylglucoside -O-beta-D-glucosyltransferase activity"/>
    <property type="evidence" value="ECO:0007669"/>
    <property type="project" value="UniProtKB-EC"/>
</dbReference>
<dbReference type="KEGG" id="sind:105158812"/>
<proteinExistence type="inferred from homology"/>
<gene>
    <name evidence="11" type="primary">LOC105158812</name>
</gene>
<organism evidence="10 11">
    <name type="scientific">Sesamum indicum</name>
    <name type="common">Oriental sesame</name>
    <name type="synonym">Sesamum orientale</name>
    <dbReference type="NCBI Taxonomy" id="4182"/>
    <lineage>
        <taxon>Eukaryota</taxon>
        <taxon>Viridiplantae</taxon>
        <taxon>Streptophyta</taxon>
        <taxon>Embryophyta</taxon>
        <taxon>Tracheophyta</taxon>
        <taxon>Spermatophyta</taxon>
        <taxon>Magnoliopsida</taxon>
        <taxon>eudicotyledons</taxon>
        <taxon>Gunneridae</taxon>
        <taxon>Pentapetalae</taxon>
        <taxon>asterids</taxon>
        <taxon>lamiids</taxon>
        <taxon>Lamiales</taxon>
        <taxon>Pedaliaceae</taxon>
        <taxon>Sesamum</taxon>
    </lineage>
</organism>
<dbReference type="InterPro" id="IPR002213">
    <property type="entry name" value="UDP_glucos_trans"/>
</dbReference>
<evidence type="ECO:0000313" key="11">
    <source>
        <dbReference type="RefSeq" id="XP_011073993.1"/>
    </source>
</evidence>
<dbReference type="SUPFAM" id="SSF53756">
    <property type="entry name" value="UDP-Glycosyltransferase/glycogen phosphorylase"/>
    <property type="match status" value="1"/>
</dbReference>